<sequence length="105" mass="11782">MTRVTRNPTMLSKPVSKINQKCLAKIGSPYFLSSNSNLNSLFEFLILSLFSLSLSLRIKDEHDDVFNFQVGDDDVKEVDRFDVAAVVDESDGDKEAKKSRILILG</sequence>
<comment type="caution">
    <text evidence="1">The sequence shown here is derived from an EMBL/GenBank/DDBJ whole genome shotgun (WGS) entry which is preliminary data.</text>
</comment>
<name>A0AAN9F3J1_CROPI</name>
<proteinExistence type="predicted"/>
<gene>
    <name evidence="1" type="ORF">RIF29_19938</name>
</gene>
<keyword evidence="2" id="KW-1185">Reference proteome</keyword>
<evidence type="ECO:0000313" key="1">
    <source>
        <dbReference type="EMBL" id="KAK7267271.1"/>
    </source>
</evidence>
<protein>
    <submittedName>
        <fullName evidence="1">Uncharacterized protein</fullName>
    </submittedName>
</protein>
<dbReference type="EMBL" id="JAYWIO010000004">
    <property type="protein sequence ID" value="KAK7267271.1"/>
    <property type="molecule type" value="Genomic_DNA"/>
</dbReference>
<evidence type="ECO:0000313" key="2">
    <source>
        <dbReference type="Proteomes" id="UP001372338"/>
    </source>
</evidence>
<accession>A0AAN9F3J1</accession>
<reference evidence="1 2" key="1">
    <citation type="submission" date="2024-01" db="EMBL/GenBank/DDBJ databases">
        <title>The genomes of 5 underutilized Papilionoideae crops provide insights into root nodulation and disease resistanc.</title>
        <authorList>
            <person name="Yuan L."/>
        </authorList>
    </citation>
    <scope>NUCLEOTIDE SEQUENCE [LARGE SCALE GENOMIC DNA]</scope>
    <source>
        <strain evidence="1">ZHUSHIDOU_FW_LH</strain>
        <tissue evidence="1">Leaf</tissue>
    </source>
</reference>
<dbReference type="AlphaFoldDB" id="A0AAN9F3J1"/>
<dbReference type="Proteomes" id="UP001372338">
    <property type="component" value="Unassembled WGS sequence"/>
</dbReference>
<organism evidence="1 2">
    <name type="scientific">Crotalaria pallida</name>
    <name type="common">Smooth rattlebox</name>
    <name type="synonym">Crotalaria striata</name>
    <dbReference type="NCBI Taxonomy" id="3830"/>
    <lineage>
        <taxon>Eukaryota</taxon>
        <taxon>Viridiplantae</taxon>
        <taxon>Streptophyta</taxon>
        <taxon>Embryophyta</taxon>
        <taxon>Tracheophyta</taxon>
        <taxon>Spermatophyta</taxon>
        <taxon>Magnoliopsida</taxon>
        <taxon>eudicotyledons</taxon>
        <taxon>Gunneridae</taxon>
        <taxon>Pentapetalae</taxon>
        <taxon>rosids</taxon>
        <taxon>fabids</taxon>
        <taxon>Fabales</taxon>
        <taxon>Fabaceae</taxon>
        <taxon>Papilionoideae</taxon>
        <taxon>50 kb inversion clade</taxon>
        <taxon>genistoids sensu lato</taxon>
        <taxon>core genistoids</taxon>
        <taxon>Crotalarieae</taxon>
        <taxon>Crotalaria</taxon>
    </lineage>
</organism>